<proteinExistence type="predicted"/>
<dbReference type="InterPro" id="IPR005149">
    <property type="entry name" value="Tscrpt_reg_PadR_N"/>
</dbReference>
<feature type="domain" description="Transcription regulator PadR N-terminal" evidence="1">
    <location>
        <begin position="42"/>
        <end position="110"/>
    </location>
</feature>
<sequence length="172" mass="18439">MSSSFAPNTADSLWQMMDQIRGSFDRRMQGPRKSRGDVRAAILVLLAEEPMHGYQIIREIEERSGGAWKPSAGSVYPTLQQIADEGLVRVEESNARKTYALTSEGETEAASASAPWSAGERGGAFPALPKAGVELAHAVSQVGHTGSAAQVDEAIDVLVDARRRIYAILAQG</sequence>
<evidence type="ECO:0000313" key="2">
    <source>
        <dbReference type="EMBL" id="HJA03608.1"/>
    </source>
</evidence>
<evidence type="ECO:0000313" key="3">
    <source>
        <dbReference type="Proteomes" id="UP000824220"/>
    </source>
</evidence>
<reference evidence="2" key="2">
    <citation type="submission" date="2021-04" db="EMBL/GenBank/DDBJ databases">
        <authorList>
            <person name="Gilroy R."/>
        </authorList>
    </citation>
    <scope>NUCLEOTIDE SEQUENCE</scope>
    <source>
        <strain evidence="2">ChiHjej8B7-3636</strain>
    </source>
</reference>
<dbReference type="InterPro" id="IPR036388">
    <property type="entry name" value="WH-like_DNA-bd_sf"/>
</dbReference>
<protein>
    <submittedName>
        <fullName evidence="2">PadR family transcriptional regulator</fullName>
    </submittedName>
</protein>
<dbReference type="InterPro" id="IPR036390">
    <property type="entry name" value="WH_DNA-bd_sf"/>
</dbReference>
<reference evidence="2" key="1">
    <citation type="journal article" date="2021" name="PeerJ">
        <title>Extensive microbial diversity within the chicken gut microbiome revealed by metagenomics and culture.</title>
        <authorList>
            <person name="Gilroy R."/>
            <person name="Ravi A."/>
            <person name="Getino M."/>
            <person name="Pursley I."/>
            <person name="Horton D.L."/>
            <person name="Alikhan N.F."/>
            <person name="Baker D."/>
            <person name="Gharbi K."/>
            <person name="Hall N."/>
            <person name="Watson M."/>
            <person name="Adriaenssens E.M."/>
            <person name="Foster-Nyarko E."/>
            <person name="Jarju S."/>
            <person name="Secka A."/>
            <person name="Antonio M."/>
            <person name="Oren A."/>
            <person name="Chaudhuri R.R."/>
            <person name="La Ragione R."/>
            <person name="Hildebrand F."/>
            <person name="Pallen M.J."/>
        </authorList>
    </citation>
    <scope>NUCLEOTIDE SEQUENCE</scope>
    <source>
        <strain evidence="2">ChiHjej8B7-3636</strain>
    </source>
</reference>
<dbReference type="SUPFAM" id="SSF46785">
    <property type="entry name" value="Winged helix' DNA-binding domain"/>
    <property type="match status" value="1"/>
</dbReference>
<dbReference type="Proteomes" id="UP000824220">
    <property type="component" value="Unassembled WGS sequence"/>
</dbReference>
<dbReference type="EMBL" id="DXAM01000028">
    <property type="protein sequence ID" value="HJA03608.1"/>
    <property type="molecule type" value="Genomic_DNA"/>
</dbReference>
<dbReference type="PANTHER" id="PTHR43252">
    <property type="entry name" value="TRANSCRIPTIONAL REGULATOR YQJI"/>
    <property type="match status" value="1"/>
</dbReference>
<gene>
    <name evidence="2" type="ORF">H9800_01960</name>
</gene>
<comment type="caution">
    <text evidence="2">The sequence shown here is derived from an EMBL/GenBank/DDBJ whole genome shotgun (WGS) entry which is preliminary data.</text>
</comment>
<evidence type="ECO:0000259" key="1">
    <source>
        <dbReference type="Pfam" id="PF03551"/>
    </source>
</evidence>
<organism evidence="2 3">
    <name type="scientific">Candidatus Microbacterium stercoravium</name>
    <dbReference type="NCBI Taxonomy" id="2838697"/>
    <lineage>
        <taxon>Bacteria</taxon>
        <taxon>Bacillati</taxon>
        <taxon>Actinomycetota</taxon>
        <taxon>Actinomycetes</taxon>
        <taxon>Micrococcales</taxon>
        <taxon>Microbacteriaceae</taxon>
        <taxon>Microbacterium</taxon>
    </lineage>
</organism>
<dbReference type="PANTHER" id="PTHR43252:SF2">
    <property type="entry name" value="TRANSCRIPTION REGULATOR, PADR-LIKE FAMILY"/>
    <property type="match status" value="1"/>
</dbReference>
<dbReference type="Pfam" id="PF03551">
    <property type="entry name" value="PadR"/>
    <property type="match status" value="1"/>
</dbReference>
<dbReference type="Gene3D" id="1.10.10.10">
    <property type="entry name" value="Winged helix-like DNA-binding domain superfamily/Winged helix DNA-binding domain"/>
    <property type="match status" value="1"/>
</dbReference>
<name>A0A9D2H303_9MICO</name>
<accession>A0A9D2H303</accession>
<dbReference type="AlphaFoldDB" id="A0A9D2H303"/>